<feature type="region of interest" description="Disordered" evidence="1">
    <location>
        <begin position="316"/>
        <end position="350"/>
    </location>
</feature>
<dbReference type="Proteomes" id="UP000612055">
    <property type="component" value="Unassembled WGS sequence"/>
</dbReference>
<dbReference type="EMBL" id="JAEHOE010000116">
    <property type="protein sequence ID" value="KAG2486169.1"/>
    <property type="molecule type" value="Genomic_DNA"/>
</dbReference>
<dbReference type="Gene3D" id="2.160.20.10">
    <property type="entry name" value="Single-stranded right-handed beta-helix, Pectin lyase-like"/>
    <property type="match status" value="1"/>
</dbReference>
<evidence type="ECO:0000313" key="3">
    <source>
        <dbReference type="EMBL" id="KAG2486169.1"/>
    </source>
</evidence>
<feature type="compositionally biased region" description="Low complexity" evidence="1">
    <location>
        <begin position="171"/>
        <end position="185"/>
    </location>
</feature>
<gene>
    <name evidence="3" type="ORF">HYH03_015133</name>
</gene>
<dbReference type="OrthoDB" id="544034at2759"/>
<dbReference type="InterPro" id="IPR012334">
    <property type="entry name" value="Pectin_lyas_fold"/>
</dbReference>
<sequence length="674" mass="64966">MASSALPLARRAGGSLRYTSQLLALLPELAAACGSALLGERRAVAGLRRCFSTDAPGEGPLPPQRAPAPPPAEAAPSELLSPSGHRWTHGAPGASSASHAHPGPGSGAGSSGWEHVPLPHDAQAPLRSAGLGPHVASRLARELGYARATDLALLPEGALGALAGPGPGVPQPASAPGAGQPDTGSGAAGGGAAGTGGGTAGLAGSAAVSAGLNAVELARLAAACREARRARVTPLSGSLQELAELLRSLRQAAVVDLGGMTWSGPIEGPDPTLRLALSNCALVNGTLLLAPGQALRLGGRGAGLADLSLRCLPAQPGGQQRGAEGAGAGGGGGGGASPPARPPPRARAQRVDRGLVVVEAGDAHVARCSIANDWPQVALLVSAGARAALHDCELSSGGAGVLAAGPGAEAELRGCTVRDTTGPCVAATGGARVSLRACSLLRSGASSGLAVAGGGSRAEAERVVVGGCAESCVAVGEGAEAELRDCSLSGSLTRQALQAWGRGARVALAGCELAGSAQSGAYVREGAEVEMQGCTLASNGLAGLVVAGAGSRALLAGTRILGNGTAGLHVCGGAAAEAEGCTAGAGDLRLTGPSPAPAPVSVLAPSSPRPQVAGPPSSQEGSSPGGEPGSEPGAEPEPVPLLVRAVGEGSRVALRGTAVAGGVEAEAGAMVETE</sequence>
<evidence type="ECO:0000313" key="4">
    <source>
        <dbReference type="Proteomes" id="UP000612055"/>
    </source>
</evidence>
<feature type="compositionally biased region" description="Low complexity" evidence="1">
    <location>
        <begin position="74"/>
        <end position="103"/>
    </location>
</feature>
<name>A0A835XUJ9_9CHLO</name>
<proteinExistence type="predicted"/>
<dbReference type="SUPFAM" id="SSF51126">
    <property type="entry name" value="Pectin lyase-like"/>
    <property type="match status" value="1"/>
</dbReference>
<dbReference type="Pfam" id="PF13229">
    <property type="entry name" value="Beta_helix"/>
    <property type="match status" value="1"/>
</dbReference>
<feature type="region of interest" description="Disordered" evidence="1">
    <location>
        <begin position="163"/>
        <end position="193"/>
    </location>
</feature>
<dbReference type="InterPro" id="IPR006626">
    <property type="entry name" value="PbH1"/>
</dbReference>
<feature type="region of interest" description="Disordered" evidence="1">
    <location>
        <begin position="54"/>
        <end position="129"/>
    </location>
</feature>
<dbReference type="SMART" id="SM00710">
    <property type="entry name" value="PbH1"/>
    <property type="match status" value="5"/>
</dbReference>
<feature type="domain" description="Right handed beta helix" evidence="2">
    <location>
        <begin position="448"/>
        <end position="582"/>
    </location>
</feature>
<reference evidence="3" key="1">
    <citation type="journal article" date="2020" name="bioRxiv">
        <title>Comparative genomics of Chlamydomonas.</title>
        <authorList>
            <person name="Craig R.J."/>
            <person name="Hasan A.R."/>
            <person name="Ness R.W."/>
            <person name="Keightley P.D."/>
        </authorList>
    </citation>
    <scope>NUCLEOTIDE SEQUENCE</scope>
    <source>
        <strain evidence="3">CCAP 11/70</strain>
    </source>
</reference>
<dbReference type="InterPro" id="IPR039448">
    <property type="entry name" value="Beta_helix"/>
</dbReference>
<evidence type="ECO:0000256" key="1">
    <source>
        <dbReference type="SAM" id="MobiDB-lite"/>
    </source>
</evidence>
<evidence type="ECO:0000259" key="2">
    <source>
        <dbReference type="Pfam" id="PF13229"/>
    </source>
</evidence>
<feature type="compositionally biased region" description="Pro residues" evidence="1">
    <location>
        <begin position="59"/>
        <end position="73"/>
    </location>
</feature>
<keyword evidence="4" id="KW-1185">Reference proteome</keyword>
<feature type="region of interest" description="Disordered" evidence="1">
    <location>
        <begin position="592"/>
        <end position="644"/>
    </location>
</feature>
<dbReference type="AlphaFoldDB" id="A0A835XUJ9"/>
<dbReference type="InterPro" id="IPR011050">
    <property type="entry name" value="Pectin_lyase_fold/virulence"/>
</dbReference>
<organism evidence="3 4">
    <name type="scientific">Edaphochlamys debaryana</name>
    <dbReference type="NCBI Taxonomy" id="47281"/>
    <lineage>
        <taxon>Eukaryota</taxon>
        <taxon>Viridiplantae</taxon>
        <taxon>Chlorophyta</taxon>
        <taxon>core chlorophytes</taxon>
        <taxon>Chlorophyceae</taxon>
        <taxon>CS clade</taxon>
        <taxon>Chlamydomonadales</taxon>
        <taxon>Chlamydomonadales incertae sedis</taxon>
        <taxon>Edaphochlamys</taxon>
    </lineage>
</organism>
<feature type="compositionally biased region" description="Low complexity" evidence="1">
    <location>
        <begin position="599"/>
        <end position="622"/>
    </location>
</feature>
<accession>A0A835XUJ9</accession>
<feature type="compositionally biased region" description="Gly residues" evidence="1">
    <location>
        <begin position="324"/>
        <end position="336"/>
    </location>
</feature>
<protein>
    <recommendedName>
        <fullName evidence="2">Right handed beta helix domain-containing protein</fullName>
    </recommendedName>
</protein>
<comment type="caution">
    <text evidence="3">The sequence shown here is derived from an EMBL/GenBank/DDBJ whole genome shotgun (WGS) entry which is preliminary data.</text>
</comment>